<evidence type="ECO:0000313" key="5">
    <source>
        <dbReference type="Proteomes" id="UP000480178"/>
    </source>
</evidence>
<reference evidence="4 5" key="1">
    <citation type="submission" date="2020-01" db="EMBL/GenBank/DDBJ databases">
        <authorList>
            <person name="Kim M.K."/>
        </authorList>
    </citation>
    <scope>NUCLEOTIDE SEQUENCE [LARGE SCALE GENOMIC DNA]</scope>
    <source>
        <strain evidence="4 5">172606-1</strain>
    </source>
</reference>
<dbReference type="Pfam" id="PF13181">
    <property type="entry name" value="TPR_8"/>
    <property type="match status" value="1"/>
</dbReference>
<sequence length="749" mass="87398">MKRCLFSYLLLFSQIIFLVTLSACSQENNGVVSKAYHNTTAHYNAYFLAREKLEEMETELFKSRKDDYNQLLDIIIPIDSNIANAQETSTEYIMQKASLPVQRHKNSKWVDDSYLLVGTAQFYQLDFPNALKAFKYVNSVSKNDDARHEALIGIFRTYVQEKEYSNAKSVVSFIRKENLSKQNLAEFYLIRAQLHKEEQEHLQAVGTLALAAPLMKKGERKARVHYIMGQLYQVLNNQQQAYKNFRATLKNNPTYELAFNARLNMLQAYQVKKKEDDKKAISYFRKMLRDEKNVDYKDKIYYQMGLFEARQKRYEPAIAYLKKATEATSLDPIQKPYTFLKLGEIYFENLQQYELAKAYYDSTVLSLPASALDFEKITRRQKVLDEFVQNLTIIQTEDSLQRMAKIDTASLSKLLDENFAREEQERQALERKRERERNTDTGQQGDNVFDQLDTGGTDRRTAGNRNNNSDNENAQWYFYNTAVVSRGRTTFARKWGNRKLEDNWRRSSKEAVITFEDNSRPTDTPVEQPAVDPNEQNRARKTQLMAAVPYTKEALDASNKKMGDAYFNLGRIYTQELLEQEKAITTFDTLLVRFPGNEHEAEAFYFMYLIYQDQAQPELQEEYKNKLLAKYPKSPFAKLISNPNYVRDDNLADVQVKDLYNNAFELYKAKNYEEASNKINQALEQYPDNLLKDKFTVLKILIIGRTQDKETFKKALTEFVEQNPRSLMLDYVQGILRNTETITGQVNEN</sequence>
<dbReference type="PROSITE" id="PS50005">
    <property type="entry name" value="TPR"/>
    <property type="match status" value="1"/>
</dbReference>
<proteinExistence type="predicted"/>
<keyword evidence="3" id="KW-0732">Signal</keyword>
<accession>A0A6C0GN11</accession>
<dbReference type="SMART" id="SM00028">
    <property type="entry name" value="TPR"/>
    <property type="match status" value="4"/>
</dbReference>
<dbReference type="SUPFAM" id="SSF48452">
    <property type="entry name" value="TPR-like"/>
    <property type="match status" value="1"/>
</dbReference>
<evidence type="ECO:0000256" key="1">
    <source>
        <dbReference type="PROSITE-ProRule" id="PRU00339"/>
    </source>
</evidence>
<dbReference type="Pfam" id="PF13174">
    <property type="entry name" value="TPR_6"/>
    <property type="match status" value="2"/>
</dbReference>
<feature type="repeat" description="TPR" evidence="1">
    <location>
        <begin position="222"/>
        <end position="255"/>
    </location>
</feature>
<dbReference type="EMBL" id="CP048222">
    <property type="protein sequence ID" value="QHT69023.1"/>
    <property type="molecule type" value="Genomic_DNA"/>
</dbReference>
<dbReference type="InterPro" id="IPR019734">
    <property type="entry name" value="TPR_rpt"/>
</dbReference>
<evidence type="ECO:0000256" key="3">
    <source>
        <dbReference type="SAM" id="SignalP"/>
    </source>
</evidence>
<organism evidence="4 5">
    <name type="scientific">Rhodocytophaga rosea</name>
    <dbReference type="NCBI Taxonomy" id="2704465"/>
    <lineage>
        <taxon>Bacteria</taxon>
        <taxon>Pseudomonadati</taxon>
        <taxon>Bacteroidota</taxon>
        <taxon>Cytophagia</taxon>
        <taxon>Cytophagales</taxon>
        <taxon>Rhodocytophagaceae</taxon>
        <taxon>Rhodocytophaga</taxon>
    </lineage>
</organism>
<dbReference type="PROSITE" id="PS51257">
    <property type="entry name" value="PROKAR_LIPOPROTEIN"/>
    <property type="match status" value="1"/>
</dbReference>
<dbReference type="Gene3D" id="1.25.40.10">
    <property type="entry name" value="Tetratricopeptide repeat domain"/>
    <property type="match status" value="4"/>
</dbReference>
<protein>
    <submittedName>
        <fullName evidence="4">Tetratricopeptide repeat protein</fullName>
    </submittedName>
</protein>
<dbReference type="Proteomes" id="UP000480178">
    <property type="component" value="Chromosome"/>
</dbReference>
<feature type="compositionally biased region" description="Basic and acidic residues" evidence="2">
    <location>
        <begin position="425"/>
        <end position="439"/>
    </location>
</feature>
<evidence type="ECO:0000313" key="4">
    <source>
        <dbReference type="EMBL" id="QHT69023.1"/>
    </source>
</evidence>
<dbReference type="RefSeq" id="WP_162445018.1">
    <property type="nucleotide sequence ID" value="NZ_CP048222.1"/>
</dbReference>
<feature type="signal peptide" evidence="3">
    <location>
        <begin position="1"/>
        <end position="25"/>
    </location>
</feature>
<dbReference type="InterPro" id="IPR011990">
    <property type="entry name" value="TPR-like_helical_dom_sf"/>
</dbReference>
<feature type="region of interest" description="Disordered" evidence="2">
    <location>
        <begin position="425"/>
        <end position="471"/>
    </location>
</feature>
<dbReference type="KEGG" id="rhoz:GXP67_21415"/>
<keyword evidence="5" id="KW-1185">Reference proteome</keyword>
<name>A0A6C0GN11_9BACT</name>
<dbReference type="SUPFAM" id="SSF81901">
    <property type="entry name" value="HCP-like"/>
    <property type="match status" value="1"/>
</dbReference>
<feature type="chain" id="PRO_5025611988" evidence="3">
    <location>
        <begin position="26"/>
        <end position="749"/>
    </location>
</feature>
<keyword evidence="1" id="KW-0802">TPR repeat</keyword>
<gene>
    <name evidence="4" type="ORF">GXP67_21415</name>
</gene>
<evidence type="ECO:0000256" key="2">
    <source>
        <dbReference type="SAM" id="MobiDB-lite"/>
    </source>
</evidence>
<dbReference type="AlphaFoldDB" id="A0A6C0GN11"/>